<evidence type="ECO:0000256" key="6">
    <source>
        <dbReference type="ARBA" id="ARBA00022989"/>
    </source>
</evidence>
<dbReference type="InterPro" id="IPR003004">
    <property type="entry name" value="GspF/PilC"/>
</dbReference>
<keyword evidence="7 8" id="KW-0472">Membrane</keyword>
<evidence type="ECO:0000256" key="3">
    <source>
        <dbReference type="ARBA" id="ARBA00022475"/>
    </source>
</evidence>
<feature type="transmembrane region" description="Helical" evidence="8">
    <location>
        <begin position="223"/>
        <end position="243"/>
    </location>
</feature>
<evidence type="ECO:0000256" key="7">
    <source>
        <dbReference type="ARBA" id="ARBA00023136"/>
    </source>
</evidence>
<dbReference type="PANTHER" id="PTHR30012">
    <property type="entry name" value="GENERAL SECRETION PATHWAY PROTEIN"/>
    <property type="match status" value="1"/>
</dbReference>
<sequence length="407" mass="44957">MQFRYKARTGEGEGTEGVIDAANLDLAVSSLQRRNFLVISIEPVEGPGGVERVGKITEWLGIFESIPMEDVVILTRQLSTLFEAKVPVVESLKIITGETENRKLRRHISDLLDDIQGGMPMSGAMARHPEVFSRFYVAMIKSGEESGKLEDIFKFLADYLERSYELSRKARNALIYPAFVLSTFIIVMAMMLVFVVPNLANILLESGQAIPIYTRAIIGFSEFLRSFGIILVLLLAVLAVLLARYAKTDSGRLYFSRLAISFPIIGGLYKKIYLSRISDNLHTLLSGGITVVRALEITSEVVGNEVYRKILLDSMNSVKSGSMISESLAKYADIPPLLSQMIRIGEETGKLDYILKSVAGFYRRDVDNFIDNLVSLIEPILIVALGLGVGALVAAVLVPIYNISATF</sequence>
<keyword evidence="3" id="KW-1003">Cell membrane</keyword>
<dbReference type="PANTHER" id="PTHR30012:SF0">
    <property type="entry name" value="TYPE II SECRETION SYSTEM PROTEIN F-RELATED"/>
    <property type="match status" value="1"/>
</dbReference>
<dbReference type="AlphaFoldDB" id="A0A0G1ITC2"/>
<feature type="domain" description="Type II secretion system protein GspF" evidence="9">
    <location>
        <begin position="279"/>
        <end position="399"/>
    </location>
</feature>
<dbReference type="GO" id="GO:0005886">
    <property type="term" value="C:plasma membrane"/>
    <property type="evidence" value="ECO:0007669"/>
    <property type="project" value="UniProtKB-SubCell"/>
</dbReference>
<feature type="domain" description="Type II secretion system protein GspF" evidence="9">
    <location>
        <begin position="75"/>
        <end position="197"/>
    </location>
</feature>
<dbReference type="EMBL" id="LCIT01000015">
    <property type="protein sequence ID" value="KKT62213.1"/>
    <property type="molecule type" value="Genomic_DNA"/>
</dbReference>
<keyword evidence="5 8" id="KW-0812">Transmembrane</keyword>
<evidence type="ECO:0000256" key="1">
    <source>
        <dbReference type="ARBA" id="ARBA00004429"/>
    </source>
</evidence>
<evidence type="ECO:0000256" key="8">
    <source>
        <dbReference type="SAM" id="Phobius"/>
    </source>
</evidence>
<dbReference type="Gene3D" id="1.20.81.30">
    <property type="entry name" value="Type II secretion system (T2SS), domain F"/>
    <property type="match status" value="2"/>
</dbReference>
<protein>
    <submittedName>
        <fullName evidence="10">General secretion pathway protein F</fullName>
    </submittedName>
</protein>
<keyword evidence="6 8" id="KW-1133">Transmembrane helix</keyword>
<dbReference type="Pfam" id="PF00482">
    <property type="entry name" value="T2SSF"/>
    <property type="match status" value="2"/>
</dbReference>
<feature type="transmembrane region" description="Helical" evidence="8">
    <location>
        <begin position="173"/>
        <end position="196"/>
    </location>
</feature>
<evidence type="ECO:0000256" key="4">
    <source>
        <dbReference type="ARBA" id="ARBA00022519"/>
    </source>
</evidence>
<evidence type="ECO:0000259" key="9">
    <source>
        <dbReference type="Pfam" id="PF00482"/>
    </source>
</evidence>
<dbReference type="FunFam" id="1.20.81.30:FF:000001">
    <property type="entry name" value="Type II secretion system protein F"/>
    <property type="match status" value="1"/>
</dbReference>
<gene>
    <name evidence="10" type="ORF">UW55_C0015G0001</name>
</gene>
<keyword evidence="4" id="KW-0997">Cell inner membrane</keyword>
<dbReference type="InterPro" id="IPR018076">
    <property type="entry name" value="T2SS_GspF_dom"/>
</dbReference>
<organism evidence="10 11">
    <name type="scientific">Candidatus Giovannonibacteria bacterium GW2011_GWA2_44_26</name>
    <dbReference type="NCBI Taxonomy" id="1618648"/>
    <lineage>
        <taxon>Bacteria</taxon>
        <taxon>Candidatus Giovannoniibacteriota</taxon>
    </lineage>
</organism>
<dbReference type="InterPro" id="IPR042094">
    <property type="entry name" value="T2SS_GspF_sf"/>
</dbReference>
<evidence type="ECO:0000256" key="2">
    <source>
        <dbReference type="ARBA" id="ARBA00005745"/>
    </source>
</evidence>
<reference evidence="10 11" key="1">
    <citation type="journal article" date="2015" name="Nature">
        <title>rRNA introns, odd ribosomes, and small enigmatic genomes across a large radiation of phyla.</title>
        <authorList>
            <person name="Brown C.T."/>
            <person name="Hug L.A."/>
            <person name="Thomas B.C."/>
            <person name="Sharon I."/>
            <person name="Castelle C.J."/>
            <person name="Singh A."/>
            <person name="Wilkins M.J."/>
            <person name="Williams K.H."/>
            <person name="Banfield J.F."/>
        </authorList>
    </citation>
    <scope>NUCLEOTIDE SEQUENCE [LARGE SCALE GENOMIC DNA]</scope>
</reference>
<evidence type="ECO:0000256" key="5">
    <source>
        <dbReference type="ARBA" id="ARBA00022692"/>
    </source>
</evidence>
<name>A0A0G1ITC2_9BACT</name>
<dbReference type="PRINTS" id="PR00812">
    <property type="entry name" value="BCTERIALGSPF"/>
</dbReference>
<comment type="caution">
    <text evidence="10">The sequence shown here is derived from an EMBL/GenBank/DDBJ whole genome shotgun (WGS) entry which is preliminary data.</text>
</comment>
<evidence type="ECO:0000313" key="11">
    <source>
        <dbReference type="Proteomes" id="UP000033945"/>
    </source>
</evidence>
<comment type="similarity">
    <text evidence="2">Belongs to the GSP F family.</text>
</comment>
<comment type="subcellular location">
    <subcellularLocation>
        <location evidence="1">Cell inner membrane</location>
        <topology evidence="1">Multi-pass membrane protein</topology>
    </subcellularLocation>
</comment>
<proteinExistence type="inferred from homology"/>
<dbReference type="Proteomes" id="UP000033945">
    <property type="component" value="Unassembled WGS sequence"/>
</dbReference>
<feature type="transmembrane region" description="Helical" evidence="8">
    <location>
        <begin position="380"/>
        <end position="401"/>
    </location>
</feature>
<evidence type="ECO:0000313" key="10">
    <source>
        <dbReference type="EMBL" id="KKT62213.1"/>
    </source>
</evidence>
<accession>A0A0G1ITC2</accession>